<dbReference type="AlphaFoldDB" id="A0A916IWF7"/>
<protein>
    <recommendedName>
        <fullName evidence="4">DUF1839 family protein</fullName>
    </recommendedName>
</protein>
<dbReference type="InterPro" id="IPR014989">
    <property type="entry name" value="DUF1839"/>
</dbReference>
<feature type="region of interest" description="Disordered" evidence="1">
    <location>
        <begin position="1"/>
        <end position="28"/>
    </location>
</feature>
<dbReference type="EMBL" id="CAJPUY010000011">
    <property type="protein sequence ID" value="CAG2146095.1"/>
    <property type="molecule type" value="Genomic_DNA"/>
</dbReference>
<proteinExistence type="predicted"/>
<accession>A0A916IWF7</accession>
<keyword evidence="3" id="KW-1185">Reference proteome</keyword>
<reference evidence="2" key="1">
    <citation type="submission" date="2021-03" db="EMBL/GenBank/DDBJ databases">
        <authorList>
            <person name="Peeters C."/>
        </authorList>
    </citation>
    <scope>NUCLEOTIDE SEQUENCE</scope>
    <source>
        <strain evidence="2">LMG 31506</strain>
    </source>
</reference>
<name>A0A916IWF7_9BURK</name>
<evidence type="ECO:0000313" key="3">
    <source>
        <dbReference type="Proteomes" id="UP000672934"/>
    </source>
</evidence>
<comment type="caution">
    <text evidence="2">The sequence shown here is derived from an EMBL/GenBank/DDBJ whole genome shotgun (WGS) entry which is preliminary data.</text>
</comment>
<sequence length="344" mass="38224">MKSTTVPGEGGGGLDATTPASAQPHPLHGPDAIWQETNCYIDLWIELLHAWGLDPRAALPFTVAQDFEGDHFTFFKYPQADLETLYGTVVQEMAVYDTLQAHIVTQVERGHTVLVEVDSYYLPDTHATAYRREHVKTTVAIDDINPQAQRLSYFHSLGYHSAQDEDYRGLLRLSPELHGNGNILFPYAECAKRVRPALAMPAMADASVALMRQHLERLPSINPVSHWRQDFDEHMDTLLARDEAYFHLYTFNLPRQLGANFEMLHHWLRWLAEQGGGSPLTALAADAACAIATEAKVLQFRLARAVARRRADPCTQSLEALETSYDKTIDSLVAAFGGAVAAAA</sequence>
<dbReference type="Pfam" id="PF08893">
    <property type="entry name" value="DUF1839"/>
    <property type="match status" value="1"/>
</dbReference>
<dbReference type="Proteomes" id="UP000672934">
    <property type="component" value="Unassembled WGS sequence"/>
</dbReference>
<evidence type="ECO:0008006" key="4">
    <source>
        <dbReference type="Google" id="ProtNLM"/>
    </source>
</evidence>
<evidence type="ECO:0000256" key="1">
    <source>
        <dbReference type="SAM" id="MobiDB-lite"/>
    </source>
</evidence>
<evidence type="ECO:0000313" key="2">
    <source>
        <dbReference type="EMBL" id="CAG2146095.1"/>
    </source>
</evidence>
<organism evidence="2 3">
    <name type="scientific">Cupriavidus yeoncheonensis</name>
    <dbReference type="NCBI Taxonomy" id="1462994"/>
    <lineage>
        <taxon>Bacteria</taxon>
        <taxon>Pseudomonadati</taxon>
        <taxon>Pseudomonadota</taxon>
        <taxon>Betaproteobacteria</taxon>
        <taxon>Burkholderiales</taxon>
        <taxon>Burkholderiaceae</taxon>
        <taxon>Cupriavidus</taxon>
    </lineage>
</organism>
<gene>
    <name evidence="2" type="ORF">LMG31506_03322</name>
</gene>
<dbReference type="RefSeq" id="WP_211948259.1">
    <property type="nucleotide sequence ID" value="NZ_CAJPUY010000011.1"/>
</dbReference>